<protein>
    <submittedName>
        <fullName evidence="1">Uncharacterized protein</fullName>
    </submittedName>
</protein>
<evidence type="ECO:0000313" key="2">
    <source>
        <dbReference type="Proteomes" id="UP001054945"/>
    </source>
</evidence>
<keyword evidence="2" id="KW-1185">Reference proteome</keyword>
<dbReference type="AlphaFoldDB" id="A0AAV4PMX1"/>
<proteinExistence type="predicted"/>
<evidence type="ECO:0000313" key="1">
    <source>
        <dbReference type="EMBL" id="GIX96552.1"/>
    </source>
</evidence>
<sequence>MGDRRLFSATEIFLRRKENLTNLLKAALSLKNGTNTDRCSFPPQLTRSLPLRQTIPKNRVTLPKPVTLLQNCHIHISC</sequence>
<accession>A0AAV4PMX1</accession>
<dbReference type="Proteomes" id="UP001054945">
    <property type="component" value="Unassembled WGS sequence"/>
</dbReference>
<organism evidence="1 2">
    <name type="scientific">Caerostris extrusa</name>
    <name type="common">Bark spider</name>
    <name type="synonym">Caerostris bankana</name>
    <dbReference type="NCBI Taxonomy" id="172846"/>
    <lineage>
        <taxon>Eukaryota</taxon>
        <taxon>Metazoa</taxon>
        <taxon>Ecdysozoa</taxon>
        <taxon>Arthropoda</taxon>
        <taxon>Chelicerata</taxon>
        <taxon>Arachnida</taxon>
        <taxon>Araneae</taxon>
        <taxon>Araneomorphae</taxon>
        <taxon>Entelegynae</taxon>
        <taxon>Araneoidea</taxon>
        <taxon>Araneidae</taxon>
        <taxon>Caerostris</taxon>
    </lineage>
</organism>
<reference evidence="1 2" key="1">
    <citation type="submission" date="2021-06" db="EMBL/GenBank/DDBJ databases">
        <title>Caerostris extrusa draft genome.</title>
        <authorList>
            <person name="Kono N."/>
            <person name="Arakawa K."/>
        </authorList>
    </citation>
    <scope>NUCLEOTIDE SEQUENCE [LARGE SCALE GENOMIC DNA]</scope>
</reference>
<dbReference type="EMBL" id="BPLR01004662">
    <property type="protein sequence ID" value="GIX96552.1"/>
    <property type="molecule type" value="Genomic_DNA"/>
</dbReference>
<name>A0AAV4PMX1_CAEEX</name>
<gene>
    <name evidence="1" type="ORF">CEXT_34201</name>
</gene>
<comment type="caution">
    <text evidence="1">The sequence shown here is derived from an EMBL/GenBank/DDBJ whole genome shotgun (WGS) entry which is preliminary data.</text>
</comment>